<organism evidence="1 2">
    <name type="scientific">Exidia glandulosa HHB12029</name>
    <dbReference type="NCBI Taxonomy" id="1314781"/>
    <lineage>
        <taxon>Eukaryota</taxon>
        <taxon>Fungi</taxon>
        <taxon>Dikarya</taxon>
        <taxon>Basidiomycota</taxon>
        <taxon>Agaricomycotina</taxon>
        <taxon>Agaricomycetes</taxon>
        <taxon>Auriculariales</taxon>
        <taxon>Exidiaceae</taxon>
        <taxon>Exidia</taxon>
    </lineage>
</organism>
<keyword evidence="2" id="KW-1185">Reference proteome</keyword>
<sequence>MIVLLRPLLSLCLLQRSRDEHELHLRYLEVRKDVKKFLNNALMNVVSLTEAQPTLEDIEYDEFFPDIMALLNPDLEDAEWERLEAIALTTFPHAVEEWRNSCAMQLSDYVPDDVMSSDDASDVERLAALNLATTVFSCTSCRLDEIRKHDHYPYVVAHVHLYHPNRCRGVWSPADLEFNGRGRDIIADLVRISGLNPATATCQDMDIRDARIVCGACYEDGPYNASAMTWWRCVEHIEQEHGGTVSLDDWFALEAEEEARVRELAPRRSLAGCGGWEGCRLCGTILSDWEAVLSHFLEDHPTENADAVPDVGSDVVYIDPYIQQHEPRNVWLCILDGDTDALECWKRGSGRPGDEC</sequence>
<evidence type="ECO:0000313" key="1">
    <source>
        <dbReference type="EMBL" id="KZV99509.1"/>
    </source>
</evidence>
<dbReference type="InParanoid" id="A0A166BAW9"/>
<protein>
    <submittedName>
        <fullName evidence="1">Uncharacterized protein</fullName>
    </submittedName>
</protein>
<reference evidence="1 2" key="1">
    <citation type="journal article" date="2016" name="Mol. Biol. Evol.">
        <title>Comparative Genomics of Early-Diverging Mushroom-Forming Fungi Provides Insights into the Origins of Lignocellulose Decay Capabilities.</title>
        <authorList>
            <person name="Nagy L.G."/>
            <person name="Riley R."/>
            <person name="Tritt A."/>
            <person name="Adam C."/>
            <person name="Daum C."/>
            <person name="Floudas D."/>
            <person name="Sun H."/>
            <person name="Yadav J.S."/>
            <person name="Pangilinan J."/>
            <person name="Larsson K.H."/>
            <person name="Matsuura K."/>
            <person name="Barry K."/>
            <person name="Labutti K."/>
            <person name="Kuo R."/>
            <person name="Ohm R.A."/>
            <person name="Bhattacharya S.S."/>
            <person name="Shirouzu T."/>
            <person name="Yoshinaga Y."/>
            <person name="Martin F.M."/>
            <person name="Grigoriev I.V."/>
            <person name="Hibbett D.S."/>
        </authorList>
    </citation>
    <scope>NUCLEOTIDE SEQUENCE [LARGE SCALE GENOMIC DNA]</scope>
    <source>
        <strain evidence="1 2">HHB12029</strain>
    </source>
</reference>
<name>A0A166BAW9_EXIGL</name>
<proteinExistence type="predicted"/>
<dbReference type="AlphaFoldDB" id="A0A166BAW9"/>
<accession>A0A166BAW9</accession>
<gene>
    <name evidence="1" type="ORF">EXIGLDRAFT_762603</name>
</gene>
<evidence type="ECO:0000313" key="2">
    <source>
        <dbReference type="Proteomes" id="UP000077266"/>
    </source>
</evidence>
<dbReference type="OrthoDB" id="3070243at2759"/>
<dbReference type="Proteomes" id="UP000077266">
    <property type="component" value="Unassembled WGS sequence"/>
</dbReference>
<dbReference type="EMBL" id="KV425909">
    <property type="protein sequence ID" value="KZV99509.1"/>
    <property type="molecule type" value="Genomic_DNA"/>
</dbReference>